<dbReference type="InterPro" id="IPR010982">
    <property type="entry name" value="Lambda_DNA-bd_dom_sf"/>
</dbReference>
<dbReference type="Pfam" id="PF01381">
    <property type="entry name" value="HTH_3"/>
    <property type="match status" value="1"/>
</dbReference>
<dbReference type="InterPro" id="IPR001387">
    <property type="entry name" value="Cro/C1-type_HTH"/>
</dbReference>
<dbReference type="AlphaFoldDB" id="A0A074LSR9"/>
<dbReference type="Gene3D" id="1.10.260.40">
    <property type="entry name" value="lambda repressor-like DNA-binding domains"/>
    <property type="match status" value="1"/>
</dbReference>
<comment type="caution">
    <text evidence="2">The sequence shown here is derived from an EMBL/GenBank/DDBJ whole genome shotgun (WGS) entry which is preliminary data.</text>
</comment>
<sequence>MEKTSNIYSDDYIEIMTRLRTARLKSGITQKELASLLNINQSLVSKVESCERRLDIIEFLNWCKVLGVPWDKVIPKKYSMGENTKHE</sequence>
<evidence type="ECO:0000313" key="2">
    <source>
        <dbReference type="EMBL" id="KEO82863.1"/>
    </source>
</evidence>
<protein>
    <recommendedName>
        <fullName evidence="1">HTH cro/C1-type domain-containing protein</fullName>
    </recommendedName>
</protein>
<dbReference type="SMART" id="SM00530">
    <property type="entry name" value="HTH_XRE"/>
    <property type="match status" value="1"/>
</dbReference>
<reference evidence="2 3" key="1">
    <citation type="journal article" date="2013" name="Int. J. Syst. Evol. Microbiol.">
        <title>Tumebacillus flagellatus sp. nov., an alpha-amylase/pullulanase-producing bacterium isolated from cassava wastewater.</title>
        <authorList>
            <person name="Wang Q."/>
            <person name="Xie N."/>
            <person name="Qin Y."/>
            <person name="Shen N."/>
            <person name="Zhu J."/>
            <person name="Mi H."/>
            <person name="Huang R."/>
        </authorList>
    </citation>
    <scope>NUCLEOTIDE SEQUENCE [LARGE SCALE GENOMIC DNA]</scope>
    <source>
        <strain evidence="2 3">GST4</strain>
    </source>
</reference>
<dbReference type="SUPFAM" id="SSF47413">
    <property type="entry name" value="lambda repressor-like DNA-binding domains"/>
    <property type="match status" value="1"/>
</dbReference>
<evidence type="ECO:0000259" key="1">
    <source>
        <dbReference type="PROSITE" id="PS50943"/>
    </source>
</evidence>
<dbReference type="REBASE" id="98319">
    <property type="entry name" value="C.TflGST4ORF13215P"/>
</dbReference>
<feature type="domain" description="HTH cro/C1-type" evidence="1">
    <location>
        <begin position="19"/>
        <end position="73"/>
    </location>
</feature>
<evidence type="ECO:0000313" key="3">
    <source>
        <dbReference type="Proteomes" id="UP000027931"/>
    </source>
</evidence>
<gene>
    <name evidence="2" type="ORF">EL26_13220</name>
</gene>
<organism evidence="2 3">
    <name type="scientific">Tumebacillus flagellatus</name>
    <dbReference type="NCBI Taxonomy" id="1157490"/>
    <lineage>
        <taxon>Bacteria</taxon>
        <taxon>Bacillati</taxon>
        <taxon>Bacillota</taxon>
        <taxon>Bacilli</taxon>
        <taxon>Bacillales</taxon>
        <taxon>Alicyclobacillaceae</taxon>
        <taxon>Tumebacillus</taxon>
    </lineage>
</organism>
<accession>A0A074LSR9</accession>
<keyword evidence="3" id="KW-1185">Reference proteome</keyword>
<proteinExistence type="predicted"/>
<dbReference type="EMBL" id="JMIR01000017">
    <property type="protein sequence ID" value="KEO82863.1"/>
    <property type="molecule type" value="Genomic_DNA"/>
</dbReference>
<dbReference type="PROSITE" id="PS50943">
    <property type="entry name" value="HTH_CROC1"/>
    <property type="match status" value="1"/>
</dbReference>
<dbReference type="GO" id="GO:0003677">
    <property type="term" value="F:DNA binding"/>
    <property type="evidence" value="ECO:0007669"/>
    <property type="project" value="InterPro"/>
</dbReference>
<dbReference type="eggNOG" id="COG1396">
    <property type="taxonomic scope" value="Bacteria"/>
</dbReference>
<dbReference type="STRING" id="1157490.EL26_13220"/>
<dbReference type="Proteomes" id="UP000027931">
    <property type="component" value="Unassembled WGS sequence"/>
</dbReference>
<name>A0A074LSR9_9BACL</name>
<dbReference type="CDD" id="cd00093">
    <property type="entry name" value="HTH_XRE"/>
    <property type="match status" value="1"/>
</dbReference>